<dbReference type="EMBL" id="JAFLWW010000003">
    <property type="protein sequence ID" value="MBT1156305.1"/>
    <property type="molecule type" value="Genomic_DNA"/>
</dbReference>
<protein>
    <submittedName>
        <fullName evidence="2">Uncharacterized protein</fullName>
    </submittedName>
</protein>
<evidence type="ECO:0000313" key="2">
    <source>
        <dbReference type="EMBL" id="MBT1156305.1"/>
    </source>
</evidence>
<feature type="region of interest" description="Disordered" evidence="1">
    <location>
        <begin position="1"/>
        <end position="44"/>
    </location>
</feature>
<keyword evidence="3" id="KW-1185">Reference proteome</keyword>
<reference evidence="2" key="2">
    <citation type="submission" date="2021-03" db="EMBL/GenBank/DDBJ databases">
        <authorList>
            <person name="Artuso I."/>
            <person name="Turrini P."/>
            <person name="Pirolo M."/>
            <person name="Lugli G.A."/>
            <person name="Ventura M."/>
            <person name="Visca P."/>
        </authorList>
    </citation>
    <scope>NUCLEOTIDE SEQUENCE</scope>
    <source>
        <strain evidence="2">LMG 26462</strain>
    </source>
</reference>
<proteinExistence type="predicted"/>
<accession>A0A9X1AAR1</accession>
<dbReference type="AlphaFoldDB" id="A0A9X1AAR1"/>
<sequence length="100" mass="11529">MRFNGKDGRRQSKRNRRARKRTGERWSVESTQTPHKHQAKVTPNPKIGMKFLAFRKAATFDMSEFIGQMSDSRARDSGVVIGAIRMVGQYHAQRPRQVLT</sequence>
<dbReference type="RefSeq" id="WP_214390313.1">
    <property type="nucleotide sequence ID" value="NZ_JAFLWW010000003.1"/>
</dbReference>
<dbReference type="Proteomes" id="UP001138921">
    <property type="component" value="Unassembled WGS sequence"/>
</dbReference>
<gene>
    <name evidence="2" type="ORF">J1C56_11955</name>
</gene>
<feature type="compositionally biased region" description="Basic and acidic residues" evidence="1">
    <location>
        <begin position="1"/>
        <end position="10"/>
    </location>
</feature>
<feature type="compositionally biased region" description="Basic residues" evidence="1">
    <location>
        <begin position="11"/>
        <end position="20"/>
    </location>
</feature>
<evidence type="ECO:0000256" key="1">
    <source>
        <dbReference type="SAM" id="MobiDB-lite"/>
    </source>
</evidence>
<organism evidence="2 3">
    <name type="scientific">Aminobacter anthyllidis</name>
    <dbReference type="NCBI Taxonomy" id="1035067"/>
    <lineage>
        <taxon>Bacteria</taxon>
        <taxon>Pseudomonadati</taxon>
        <taxon>Pseudomonadota</taxon>
        <taxon>Alphaproteobacteria</taxon>
        <taxon>Hyphomicrobiales</taxon>
        <taxon>Phyllobacteriaceae</taxon>
        <taxon>Aminobacter</taxon>
    </lineage>
</organism>
<evidence type="ECO:0000313" key="3">
    <source>
        <dbReference type="Proteomes" id="UP001138921"/>
    </source>
</evidence>
<name>A0A9X1AAR1_9HYPH</name>
<comment type="caution">
    <text evidence="2">The sequence shown here is derived from an EMBL/GenBank/DDBJ whole genome shotgun (WGS) entry which is preliminary data.</text>
</comment>
<reference evidence="2" key="1">
    <citation type="journal article" date="2021" name="Microorganisms">
        <title>Phylogenomic Reconstruction and Metabolic Potential of the Genus Aminobacter.</title>
        <authorList>
            <person name="Artuso I."/>
            <person name="Turrini P."/>
            <person name="Pirolo M."/>
            <person name="Lugli G.A."/>
            <person name="Ventura M."/>
            <person name="Visca P."/>
        </authorList>
    </citation>
    <scope>NUCLEOTIDE SEQUENCE</scope>
    <source>
        <strain evidence="2">LMG 26462</strain>
    </source>
</reference>